<keyword evidence="4 6" id="KW-1133">Transmembrane helix</keyword>
<comment type="subcellular location">
    <subcellularLocation>
        <location evidence="1">Membrane</location>
        <topology evidence="1">Multi-pass membrane protein</topology>
    </subcellularLocation>
</comment>
<evidence type="ECO:0000256" key="5">
    <source>
        <dbReference type="ARBA" id="ARBA00023136"/>
    </source>
</evidence>
<dbReference type="PANTHER" id="PTHR42948">
    <property type="entry name" value="TRANSPORTER"/>
    <property type="match status" value="1"/>
</dbReference>
<gene>
    <name evidence="7" type="ORF">S01H4_33927</name>
</gene>
<feature type="non-terminal residue" evidence="7">
    <location>
        <position position="1"/>
    </location>
</feature>
<feature type="transmembrane region" description="Helical" evidence="6">
    <location>
        <begin position="95"/>
        <end position="112"/>
    </location>
</feature>
<evidence type="ECO:0000313" key="7">
    <source>
        <dbReference type="EMBL" id="GAG83478.1"/>
    </source>
</evidence>
<dbReference type="PANTHER" id="PTHR42948:SF1">
    <property type="entry name" value="TRANSPORTER"/>
    <property type="match status" value="1"/>
</dbReference>
<dbReference type="AlphaFoldDB" id="X1BHB0"/>
<evidence type="ECO:0000256" key="4">
    <source>
        <dbReference type="ARBA" id="ARBA00022989"/>
    </source>
</evidence>
<feature type="transmembrane region" description="Helical" evidence="6">
    <location>
        <begin position="12"/>
        <end position="34"/>
    </location>
</feature>
<dbReference type="GO" id="GO:0016020">
    <property type="term" value="C:membrane"/>
    <property type="evidence" value="ECO:0007669"/>
    <property type="project" value="UniProtKB-SubCell"/>
</dbReference>
<reference evidence="7" key="1">
    <citation type="journal article" date="2014" name="Front. Microbiol.">
        <title>High frequency of phylogenetically diverse reductive dehalogenase-homologous genes in deep subseafloor sedimentary metagenomes.</title>
        <authorList>
            <person name="Kawai M."/>
            <person name="Futagami T."/>
            <person name="Toyoda A."/>
            <person name="Takaki Y."/>
            <person name="Nishi S."/>
            <person name="Hori S."/>
            <person name="Arai W."/>
            <person name="Tsubouchi T."/>
            <person name="Morono Y."/>
            <person name="Uchiyama I."/>
            <person name="Ito T."/>
            <person name="Fujiyama A."/>
            <person name="Inagaki F."/>
            <person name="Takami H."/>
        </authorList>
    </citation>
    <scope>NUCLEOTIDE SEQUENCE</scope>
    <source>
        <strain evidence="7">Expedition CK06-06</strain>
    </source>
</reference>
<keyword evidence="3 6" id="KW-0812">Transmembrane</keyword>
<dbReference type="Pfam" id="PF00209">
    <property type="entry name" value="SNF"/>
    <property type="match status" value="1"/>
</dbReference>
<evidence type="ECO:0000256" key="6">
    <source>
        <dbReference type="SAM" id="Phobius"/>
    </source>
</evidence>
<accession>X1BHB0</accession>
<dbReference type="EMBL" id="BART01017907">
    <property type="protein sequence ID" value="GAG83478.1"/>
    <property type="molecule type" value="Genomic_DNA"/>
</dbReference>
<evidence type="ECO:0008006" key="8">
    <source>
        <dbReference type="Google" id="ProtNLM"/>
    </source>
</evidence>
<dbReference type="InterPro" id="IPR000175">
    <property type="entry name" value="Na/ntran_symport"/>
</dbReference>
<name>X1BHB0_9ZZZZ</name>
<sequence>LPIAFGRMPYGQLFAVFFFVMLFFAAFTSAISLLEPTVAWLIERLHMSRAKAASTAGLLIWFVGIGTVLSFNVLSEWTLFGRNFFNFLDYLTANIMLPLGGLLIAVFSAWRLQKVTTLNELNFKNGWYYKSWRMLLGIVTPIAISLVFLRAIGLL</sequence>
<feature type="transmembrane region" description="Helical" evidence="6">
    <location>
        <begin position="132"/>
        <end position="152"/>
    </location>
</feature>
<evidence type="ECO:0000256" key="1">
    <source>
        <dbReference type="ARBA" id="ARBA00004141"/>
    </source>
</evidence>
<proteinExistence type="predicted"/>
<organism evidence="7">
    <name type="scientific">marine sediment metagenome</name>
    <dbReference type="NCBI Taxonomy" id="412755"/>
    <lineage>
        <taxon>unclassified sequences</taxon>
        <taxon>metagenomes</taxon>
        <taxon>ecological metagenomes</taxon>
    </lineage>
</organism>
<comment type="caution">
    <text evidence="7">The sequence shown here is derived from an EMBL/GenBank/DDBJ whole genome shotgun (WGS) entry which is preliminary data.</text>
</comment>
<keyword evidence="2" id="KW-0813">Transport</keyword>
<feature type="transmembrane region" description="Helical" evidence="6">
    <location>
        <begin position="55"/>
        <end position="75"/>
    </location>
</feature>
<evidence type="ECO:0000256" key="3">
    <source>
        <dbReference type="ARBA" id="ARBA00022692"/>
    </source>
</evidence>
<protein>
    <recommendedName>
        <fullName evidence="8">Sodium-dependent transporter</fullName>
    </recommendedName>
</protein>
<dbReference type="InterPro" id="IPR037272">
    <property type="entry name" value="SNS_sf"/>
</dbReference>
<dbReference type="SUPFAM" id="SSF161070">
    <property type="entry name" value="SNF-like"/>
    <property type="match status" value="1"/>
</dbReference>
<keyword evidence="5 6" id="KW-0472">Membrane</keyword>
<dbReference type="PROSITE" id="PS50267">
    <property type="entry name" value="NA_NEUROTRAN_SYMP_3"/>
    <property type="match status" value="1"/>
</dbReference>
<evidence type="ECO:0000256" key="2">
    <source>
        <dbReference type="ARBA" id="ARBA00022448"/>
    </source>
</evidence>